<dbReference type="Pfam" id="PF01797">
    <property type="entry name" value="Y1_Tnp"/>
    <property type="match status" value="1"/>
</dbReference>
<dbReference type="NCBIfam" id="NF033573">
    <property type="entry name" value="transpos_IS200"/>
    <property type="match status" value="1"/>
</dbReference>
<dbReference type="Proteomes" id="UP000190102">
    <property type="component" value="Unassembled WGS sequence"/>
</dbReference>
<proteinExistence type="predicted"/>
<reference evidence="3" key="1">
    <citation type="submission" date="2017-02" db="EMBL/GenBank/DDBJ databases">
        <authorList>
            <person name="Varghese N."/>
            <person name="Submissions S."/>
        </authorList>
    </citation>
    <scope>NUCLEOTIDE SEQUENCE [LARGE SCALE GENOMIC DNA]</scope>
    <source>
        <strain evidence="3">ATCC BAA-34</strain>
    </source>
</reference>
<dbReference type="PANTHER" id="PTHR33360">
    <property type="entry name" value="TRANSPOSASE FOR INSERTION SEQUENCE ELEMENT IS200"/>
    <property type="match status" value="1"/>
</dbReference>
<dbReference type="InterPro" id="IPR002686">
    <property type="entry name" value="Transposase_17"/>
</dbReference>
<dbReference type="GO" id="GO:0004803">
    <property type="term" value="F:transposase activity"/>
    <property type="evidence" value="ECO:0007669"/>
    <property type="project" value="InterPro"/>
</dbReference>
<dbReference type="SMART" id="SM01321">
    <property type="entry name" value="Y1_Tnp"/>
    <property type="match status" value="1"/>
</dbReference>
<evidence type="ECO:0000313" key="2">
    <source>
        <dbReference type="EMBL" id="SKA11200.1"/>
    </source>
</evidence>
<dbReference type="EMBL" id="FUWR01000017">
    <property type="protein sequence ID" value="SKA11200.1"/>
    <property type="molecule type" value="Genomic_DNA"/>
</dbReference>
<gene>
    <name evidence="2" type="ORF">SAMN02745119_02706</name>
</gene>
<evidence type="ECO:0000259" key="1">
    <source>
        <dbReference type="SMART" id="SM01321"/>
    </source>
</evidence>
<sequence length="144" mass="16893">MREWQSLAHVKWECKYHVVIVPKYRKKVLYGRLRGEVGKIIRQLCRQKEVELIEGHAMPDHIHLVLSIPPKYSVSMVIGYLKGKSAIHIHRKAEGVKKGFIGRHFWSRGYCASTIGLDEEMIRAYVRDQEHLDKQEELDFTQNP</sequence>
<dbReference type="GO" id="GO:0006313">
    <property type="term" value="P:DNA transposition"/>
    <property type="evidence" value="ECO:0007669"/>
    <property type="project" value="InterPro"/>
</dbReference>
<dbReference type="InterPro" id="IPR036515">
    <property type="entry name" value="Transposase_17_sf"/>
</dbReference>
<organism evidence="2 3">
    <name type="scientific">Trichlorobacter thiogenes</name>
    <dbReference type="NCBI Taxonomy" id="115783"/>
    <lineage>
        <taxon>Bacteria</taxon>
        <taxon>Pseudomonadati</taxon>
        <taxon>Thermodesulfobacteriota</taxon>
        <taxon>Desulfuromonadia</taxon>
        <taxon>Geobacterales</taxon>
        <taxon>Geobacteraceae</taxon>
        <taxon>Trichlorobacter</taxon>
    </lineage>
</organism>
<name>A0A1T4R559_9BACT</name>
<dbReference type="GO" id="GO:0003677">
    <property type="term" value="F:DNA binding"/>
    <property type="evidence" value="ECO:0007669"/>
    <property type="project" value="InterPro"/>
</dbReference>
<dbReference type="PANTHER" id="PTHR33360:SF2">
    <property type="entry name" value="TRANSPOSASE FOR INSERTION SEQUENCE ELEMENT IS200"/>
    <property type="match status" value="1"/>
</dbReference>
<dbReference type="RefSeq" id="WP_078790948.1">
    <property type="nucleotide sequence ID" value="NZ_FUWR01000017.1"/>
</dbReference>
<keyword evidence="3" id="KW-1185">Reference proteome</keyword>
<dbReference type="OrthoDB" id="9798161at2"/>
<protein>
    <submittedName>
        <fullName evidence="2">Putative transposase</fullName>
    </submittedName>
</protein>
<accession>A0A1T4R559</accession>
<dbReference type="AlphaFoldDB" id="A0A1T4R559"/>
<dbReference type="SUPFAM" id="SSF143422">
    <property type="entry name" value="Transposase IS200-like"/>
    <property type="match status" value="1"/>
</dbReference>
<evidence type="ECO:0000313" key="3">
    <source>
        <dbReference type="Proteomes" id="UP000190102"/>
    </source>
</evidence>
<feature type="domain" description="Transposase IS200-like" evidence="1">
    <location>
        <begin position="11"/>
        <end position="129"/>
    </location>
</feature>
<dbReference type="STRING" id="115783.SAMN02745119_02706"/>
<dbReference type="Gene3D" id="3.30.70.1290">
    <property type="entry name" value="Transposase IS200-like"/>
    <property type="match status" value="1"/>
</dbReference>